<organism evidence="2 3">
    <name type="scientific">Isoalcanivorax beigongshangi</name>
    <dbReference type="NCBI Taxonomy" id="3238810"/>
    <lineage>
        <taxon>Bacteria</taxon>
        <taxon>Pseudomonadati</taxon>
        <taxon>Pseudomonadota</taxon>
        <taxon>Gammaproteobacteria</taxon>
        <taxon>Oceanospirillales</taxon>
        <taxon>Alcanivoracaceae</taxon>
        <taxon>Isoalcanivorax</taxon>
    </lineage>
</organism>
<feature type="coiled-coil region" evidence="1">
    <location>
        <begin position="183"/>
        <end position="285"/>
    </location>
</feature>
<evidence type="ECO:0008006" key="4">
    <source>
        <dbReference type="Google" id="ProtNLM"/>
    </source>
</evidence>
<keyword evidence="3" id="KW-1185">Reference proteome</keyword>
<accession>A0ABV4AFY5</accession>
<reference evidence="2 3" key="1">
    <citation type="submission" date="2024-07" db="EMBL/GenBank/DDBJ databases">
        <authorList>
            <person name="Ren Q."/>
        </authorList>
    </citation>
    <scope>NUCLEOTIDE SEQUENCE [LARGE SCALE GENOMIC DNA]</scope>
    <source>
        <strain evidence="2 3">REN37</strain>
    </source>
</reference>
<evidence type="ECO:0000313" key="3">
    <source>
        <dbReference type="Proteomes" id="UP001562065"/>
    </source>
</evidence>
<dbReference type="EMBL" id="JBGCUO010000001">
    <property type="protein sequence ID" value="MEY1661749.1"/>
    <property type="molecule type" value="Genomic_DNA"/>
</dbReference>
<name>A0ABV4AFY5_9GAMM</name>
<dbReference type="Proteomes" id="UP001562065">
    <property type="component" value="Unassembled WGS sequence"/>
</dbReference>
<dbReference type="RefSeq" id="WP_369454998.1">
    <property type="nucleotide sequence ID" value="NZ_JBGCUO010000001.1"/>
</dbReference>
<gene>
    <name evidence="2" type="ORF">AB5I84_06265</name>
</gene>
<sequence length="406" mass="45529">MLHSDFEAILDGMVGVPEYAGQELRCVYAVVNGQLQALALVLFLLEFDDDGMADHQWNLPLRHLAEQARSGPDMGAGPIRLVCRSQCPVSWHRDQLWDPSMVPGRNDFIFIRDNLRERGEKMGLHLAATPPPNEVNPDERLALAQQLKTLRLQVRTLTASQQEELAKARLAGQQREAILSAQLEKLLHQFKALKAQNQALKDQNQSLREQADALSRALAEASAASQSRDHALESLQEQYRRTLAQQLEQARAEYQEQLHTLELSLIEREQQLDSAHQQAQSAKEAMAGSGASVQQTLERLQQQGLRFIAFHAGVGHVAVAAGDLASYMDNPLRYAAEKCLVSESHYRAWLDHYQQPVCQALGANNAPCGQRIPRIDHPQQFRPQDPQQVQCANCQPPLMDSALRFR</sequence>
<keyword evidence="1" id="KW-0175">Coiled coil</keyword>
<proteinExistence type="predicted"/>
<protein>
    <recommendedName>
        <fullName evidence="4">Chromosome partitioning protein ParA</fullName>
    </recommendedName>
</protein>
<comment type="caution">
    <text evidence="2">The sequence shown here is derived from an EMBL/GenBank/DDBJ whole genome shotgun (WGS) entry which is preliminary data.</text>
</comment>
<evidence type="ECO:0000256" key="1">
    <source>
        <dbReference type="SAM" id="Coils"/>
    </source>
</evidence>
<evidence type="ECO:0000313" key="2">
    <source>
        <dbReference type="EMBL" id="MEY1661749.1"/>
    </source>
</evidence>